<feature type="non-terminal residue" evidence="2">
    <location>
        <position position="106"/>
    </location>
</feature>
<organism evidence="2">
    <name type="scientific">Latrodectus hesperus</name>
    <name type="common">Western black widow spider</name>
    <dbReference type="NCBI Taxonomy" id="256737"/>
    <lineage>
        <taxon>Eukaryota</taxon>
        <taxon>Metazoa</taxon>
        <taxon>Ecdysozoa</taxon>
        <taxon>Arthropoda</taxon>
        <taxon>Chelicerata</taxon>
        <taxon>Arachnida</taxon>
        <taxon>Araneae</taxon>
        <taxon>Araneomorphae</taxon>
        <taxon>Entelegynae</taxon>
        <taxon>Araneoidea</taxon>
        <taxon>Theridiidae</taxon>
        <taxon>Latrodectus</taxon>
    </lineage>
</organism>
<sequence length="106" mass="10878">HEDFLNLCCMASSTAFLYCFSILVLLSILVGNSAGNIFENAASGINNALDAAGTGIKDAFTNAEKGVKNGEFGYGAGRVLNSLGTGIVGIIQSGVNAIGKTFRGEK</sequence>
<protein>
    <submittedName>
        <fullName evidence="2">Uncharacterized protein</fullName>
    </submittedName>
</protein>
<keyword evidence="1" id="KW-1133">Transmembrane helix</keyword>
<keyword evidence="1" id="KW-0472">Membrane</keyword>
<keyword evidence="1" id="KW-0812">Transmembrane</keyword>
<evidence type="ECO:0000313" key="2">
    <source>
        <dbReference type="EMBL" id="ADV40215.1"/>
    </source>
</evidence>
<reference evidence="2" key="1">
    <citation type="submission" date="2010-07" db="EMBL/GenBank/DDBJ databases">
        <title>Identification of Proteins Involved in Black Widow Spider Wrapping Silk Fibers.</title>
        <authorList>
            <person name="Nguyen A."/>
            <person name="Verduzco A."/>
            <person name="Vierra C."/>
        </authorList>
    </citation>
    <scope>NUCLEOTIDE SEQUENCE</scope>
</reference>
<evidence type="ECO:0000256" key="1">
    <source>
        <dbReference type="SAM" id="Phobius"/>
    </source>
</evidence>
<dbReference type="EMBL" id="HQ005919">
    <property type="protein sequence ID" value="ADV40215.1"/>
    <property type="molecule type" value="mRNA"/>
</dbReference>
<feature type="non-terminal residue" evidence="2">
    <location>
        <position position="1"/>
    </location>
</feature>
<name>E7D1H1_LATHE</name>
<proteinExistence type="evidence at transcript level"/>
<feature type="transmembrane region" description="Helical" evidence="1">
    <location>
        <begin position="7"/>
        <end position="30"/>
    </location>
</feature>
<dbReference type="AlphaFoldDB" id="E7D1H1"/>
<accession>E7D1H1</accession>